<accession>A0A1Q8RGI8</accession>
<comment type="caution">
    <text evidence="2">The sequence shown here is derived from an EMBL/GenBank/DDBJ whole genome shotgun (WGS) entry which is preliminary data.</text>
</comment>
<dbReference type="Proteomes" id="UP000186583">
    <property type="component" value="Unassembled WGS sequence"/>
</dbReference>
<dbReference type="STRING" id="708187.A0A1Q8RGI8"/>
<reference evidence="2 3" key="1">
    <citation type="submission" date="2016-11" db="EMBL/GenBank/DDBJ databases">
        <title>Draft Genome Assembly of Colletotrichum chlorophyti a pathogen of herbaceous plants.</title>
        <authorList>
            <person name="Gan P."/>
            <person name="Narusaka M."/>
            <person name="Tsushima A."/>
            <person name="Narusaka Y."/>
            <person name="Takano Y."/>
            <person name="Shirasu K."/>
        </authorList>
    </citation>
    <scope>NUCLEOTIDE SEQUENCE [LARGE SCALE GENOMIC DNA]</scope>
    <source>
        <strain evidence="2 3">NTL11</strain>
    </source>
</reference>
<gene>
    <name evidence="2" type="ORF">CCHL11_03119</name>
</gene>
<dbReference type="InterPro" id="IPR001810">
    <property type="entry name" value="F-box_dom"/>
</dbReference>
<dbReference type="OrthoDB" id="5985073at2759"/>
<evidence type="ECO:0000313" key="2">
    <source>
        <dbReference type="EMBL" id="OLN83427.1"/>
    </source>
</evidence>
<proteinExistence type="predicted"/>
<protein>
    <recommendedName>
        <fullName evidence="1">F-box domain-containing protein</fullName>
    </recommendedName>
</protein>
<dbReference type="EMBL" id="MPGH01000204">
    <property type="protein sequence ID" value="OLN83427.1"/>
    <property type="molecule type" value="Genomic_DNA"/>
</dbReference>
<evidence type="ECO:0000313" key="3">
    <source>
        <dbReference type="Proteomes" id="UP000186583"/>
    </source>
</evidence>
<feature type="domain" description="F-box" evidence="1">
    <location>
        <begin position="1"/>
        <end position="45"/>
    </location>
</feature>
<organism evidence="2 3">
    <name type="scientific">Colletotrichum chlorophyti</name>
    <dbReference type="NCBI Taxonomy" id="708187"/>
    <lineage>
        <taxon>Eukaryota</taxon>
        <taxon>Fungi</taxon>
        <taxon>Dikarya</taxon>
        <taxon>Ascomycota</taxon>
        <taxon>Pezizomycotina</taxon>
        <taxon>Sordariomycetes</taxon>
        <taxon>Hypocreomycetidae</taxon>
        <taxon>Glomerellales</taxon>
        <taxon>Glomerellaceae</taxon>
        <taxon>Colletotrichum</taxon>
    </lineage>
</organism>
<evidence type="ECO:0000259" key="1">
    <source>
        <dbReference type="PROSITE" id="PS50181"/>
    </source>
</evidence>
<dbReference type="PROSITE" id="PS50181">
    <property type="entry name" value="FBOX"/>
    <property type="match status" value="1"/>
</dbReference>
<sequence>MDTLPQEVVDQIASGLHRHDLKNILLLTKTFQIAAEKYSDAFKKCKLYPGDLDKFVTQFRGPRFCWLQEVDFQLQWPEGAPGDSKRDATARDECLSNQIHSLFSALKTLEDPEGPQGTVHLKITSPEETSVSDDQPTELLSADWIIRLQRPEQLPVLRCIGRLRIGYPTVQRWSGPHGKFDLRIFLDLSAKLPNLSNMRAELFDEHHCDAEIDRTRIESRERFSRAEAAPLQMKRAELIFQGERAHHHLDHSASMPNLIRAGGRDPFSSSLGVVCRHLTQLQLTAIVDQFFFWPSENGAVTWPNLESLEVKFHPVTPSGSWYFVGPRGEGRGVQGYSVSGIEYTSENQSTNGGEDEDHSLHIPCQPSLWRVEPNPDTLYPMLLGFAKAAARMPRLREAMIWSPIRWSPGNQRSRFGYNSAYSMLNSGKSLGWGIGYNAPGSDEDDDAFEHEDSDDDDIRIFEWRTARWEPNDEIKAAFHEIGREQYGDELDDCWDPGANQEDLFFEGFCFGAKLS</sequence>
<name>A0A1Q8RGI8_9PEZI</name>
<dbReference type="AlphaFoldDB" id="A0A1Q8RGI8"/>
<keyword evidence="3" id="KW-1185">Reference proteome</keyword>